<keyword evidence="1" id="KW-0812">Transmembrane</keyword>
<keyword evidence="3" id="KW-1185">Reference proteome</keyword>
<comment type="caution">
    <text evidence="2">The sequence shown here is derived from an EMBL/GenBank/DDBJ whole genome shotgun (WGS) entry which is preliminary data.</text>
</comment>
<keyword evidence="1" id="KW-0472">Membrane</keyword>
<dbReference type="AlphaFoldDB" id="A0A7Y0DUD6"/>
<reference evidence="2" key="1">
    <citation type="submission" date="2020-04" db="EMBL/GenBank/DDBJ databases">
        <title>Genome Sequencing for Pseudoaltermonas arctica.</title>
        <authorList>
            <person name="Elkins N.S."/>
        </authorList>
    </citation>
    <scope>NUCLEOTIDE SEQUENCE [LARGE SCALE GENOMIC DNA]</scope>
    <source>
        <strain evidence="2">NEC-BIFX-2020_0012</strain>
    </source>
</reference>
<proteinExistence type="predicted"/>
<sequence length="290" mass="33437">MWKNILVAALSALFTFAGSYYFYSESLAISKLDLHKDYDDNYFSKPKFPSDDIILTVNKIEKEKIGLLQISLLNYTAKDYLDIPINFKLTPKELSNFKVLAYSVVGHGDVNDLVKEPKKMEFDGNSFNFSFKVSAINRTEKSDYGIQLRILFEGTEEPNIRAFAKGVGIRDFDINNSPYQETISKKSLLIFIGALVCFCLVMFIMMIFILNPVMSIMTRKSDIKSRQKYAESLFLAIKKENLLPGKTDPQIAEFIADMLHRRQCEWWDKRSPIAKWSLGLMAPERKEHLF</sequence>
<evidence type="ECO:0000313" key="2">
    <source>
        <dbReference type="EMBL" id="NMM41759.1"/>
    </source>
</evidence>
<feature type="transmembrane region" description="Helical" evidence="1">
    <location>
        <begin position="188"/>
        <end position="210"/>
    </location>
</feature>
<dbReference type="RefSeq" id="WP_169020725.1">
    <property type="nucleotide sequence ID" value="NZ_JABBMT010000022.1"/>
</dbReference>
<keyword evidence="1" id="KW-1133">Transmembrane helix</keyword>
<dbReference type="EMBL" id="JABBMT010000022">
    <property type="protein sequence ID" value="NMM41759.1"/>
    <property type="molecule type" value="Genomic_DNA"/>
</dbReference>
<dbReference type="Proteomes" id="UP000570493">
    <property type="component" value="Unassembled WGS sequence"/>
</dbReference>
<evidence type="ECO:0000313" key="3">
    <source>
        <dbReference type="Proteomes" id="UP000570493"/>
    </source>
</evidence>
<name>A0A7Y0DUD6_9GAMM</name>
<gene>
    <name evidence="2" type="ORF">HHO47_13275</name>
</gene>
<protein>
    <submittedName>
        <fullName evidence="2">ATP synthase F0 subunit B</fullName>
    </submittedName>
</protein>
<accession>A0A7Y0DUD6</accession>
<organism evidence="2 3">
    <name type="scientific">Pseudoalteromonas arctica</name>
    <dbReference type="NCBI Taxonomy" id="394751"/>
    <lineage>
        <taxon>Bacteria</taxon>
        <taxon>Pseudomonadati</taxon>
        <taxon>Pseudomonadota</taxon>
        <taxon>Gammaproteobacteria</taxon>
        <taxon>Alteromonadales</taxon>
        <taxon>Pseudoalteromonadaceae</taxon>
        <taxon>Pseudoalteromonas</taxon>
    </lineage>
</organism>
<evidence type="ECO:0000256" key="1">
    <source>
        <dbReference type="SAM" id="Phobius"/>
    </source>
</evidence>